<accession>A0A1W0E5P5</accession>
<dbReference type="SUPFAM" id="SSF52540">
    <property type="entry name" value="P-loop containing nucleoside triphosphate hydrolases"/>
    <property type="match status" value="1"/>
</dbReference>
<dbReference type="Proteomes" id="UP000192758">
    <property type="component" value="Unassembled WGS sequence"/>
</dbReference>
<sequence length="662" mass="78490">MHLHKNSVKMDEFNLKYNHFYALLYYKTNHEILIFQYYNHANDNFELKNFLNIHVSKIVDFNFKENVVILSQYALKSLCQYLCLNKENLETIKKKLKCKTIKLSNLQNIDFKKILSDKELQDIALNDIKNYRYQIFYNKFENFSALSYDLLKNLYIYNSKKNDKLKKSLYQQISFINTIYGQKYLKQHLKRLTNDKDLMEKRKELIGQIYSKHDVLVNILRTLPSYKIELNIIQSGNVQYKQTESLNESLLNNLEIETDMDFYIKCSETVIGLAVLSTKIGHLNDFLNSVLIETISFEDIHFLSKFVKIDFEHKFELQHKLIGYIPEGLNQYLDVALVLYKENACEFNKYLHDTILKDGKCDLKIYFTGEKVFLKTKKENLNLHSKMIIEFEYENHAFLTNSKINNFNFKIRQCLDQIFEIYGKICYNIIKKGDFISKIKRPVLKICEIDLCCSIIITYIKNNNKINVLHSKNTDFLEEECVMNINNTVPCYLFSDHKDLKHTDFFTNKNVNILHGPNSSGKTSFVINIIQRIILNQIGFYSFNKNDKIKTFDELKYINDLSHVSDITSIKNNTFVFIDELLIDENLLDQLIKKNVFVIYVLHDIDFIKKDLLDSINIYKMENYTIFPNKACSSNALSIMEKHLYKELYECILLEYNNMYKK</sequence>
<dbReference type="AlphaFoldDB" id="A0A1W0E5P5"/>
<name>A0A1W0E5P5_9MICR</name>
<dbReference type="VEuPathDB" id="MicrosporidiaDB:EHP00_44"/>
<protein>
    <submittedName>
        <fullName evidence="1">Uncharacterized protein</fullName>
    </submittedName>
</protein>
<evidence type="ECO:0000313" key="1">
    <source>
        <dbReference type="EMBL" id="OQS54538.1"/>
    </source>
</evidence>
<proteinExistence type="predicted"/>
<dbReference type="Gene3D" id="1.10.1420.10">
    <property type="match status" value="1"/>
</dbReference>
<dbReference type="InterPro" id="IPR036187">
    <property type="entry name" value="DNA_mismatch_repair_MutS_sf"/>
</dbReference>
<dbReference type="Gene3D" id="3.40.50.300">
    <property type="entry name" value="P-loop containing nucleotide triphosphate hydrolases"/>
    <property type="match status" value="1"/>
</dbReference>
<keyword evidence="2" id="KW-1185">Reference proteome</keyword>
<organism evidence="1 2">
    <name type="scientific">Ecytonucleospora hepatopenaei</name>
    <dbReference type="NCBI Taxonomy" id="646526"/>
    <lineage>
        <taxon>Eukaryota</taxon>
        <taxon>Fungi</taxon>
        <taxon>Fungi incertae sedis</taxon>
        <taxon>Microsporidia</taxon>
        <taxon>Enterocytozoonidae</taxon>
        <taxon>Ecytonucleospora</taxon>
    </lineage>
</organism>
<reference evidence="1 2" key="1">
    <citation type="journal article" date="2017" name="Environ. Microbiol.">
        <title>Decay of the glycolytic pathway and adaptation to intranuclear parasitism within Enterocytozoonidae microsporidia.</title>
        <authorList>
            <person name="Wiredu Boakye D."/>
            <person name="Jaroenlak P."/>
            <person name="Prachumwat A."/>
            <person name="Williams T.A."/>
            <person name="Bateman K.S."/>
            <person name="Itsathitphaisarn O."/>
            <person name="Sritunyalucksana K."/>
            <person name="Paszkiewicz K.H."/>
            <person name="Moore K.A."/>
            <person name="Stentiford G.D."/>
            <person name="Williams B.A."/>
        </authorList>
    </citation>
    <scope>NUCLEOTIDE SEQUENCE [LARGE SCALE GENOMIC DNA]</scope>
    <source>
        <strain evidence="1 2">TH1</strain>
    </source>
</reference>
<gene>
    <name evidence="1" type="ORF">EHP00_44</name>
</gene>
<dbReference type="EMBL" id="MNPJ01000019">
    <property type="protein sequence ID" value="OQS54538.1"/>
    <property type="molecule type" value="Genomic_DNA"/>
</dbReference>
<evidence type="ECO:0000313" key="2">
    <source>
        <dbReference type="Proteomes" id="UP000192758"/>
    </source>
</evidence>
<dbReference type="InterPro" id="IPR027417">
    <property type="entry name" value="P-loop_NTPase"/>
</dbReference>
<dbReference type="SUPFAM" id="SSF48334">
    <property type="entry name" value="DNA repair protein MutS, domain III"/>
    <property type="match status" value="1"/>
</dbReference>
<comment type="caution">
    <text evidence="1">The sequence shown here is derived from an EMBL/GenBank/DDBJ whole genome shotgun (WGS) entry which is preliminary data.</text>
</comment>
<dbReference type="OrthoDB" id="2195817at2759"/>